<evidence type="ECO:0000256" key="1">
    <source>
        <dbReference type="SAM" id="MobiDB-lite"/>
    </source>
</evidence>
<reference evidence="2 3" key="1">
    <citation type="journal article" date="2019" name="Commun. Biol.">
        <title>The bagworm genome reveals a unique fibroin gene that provides high tensile strength.</title>
        <authorList>
            <person name="Kono N."/>
            <person name="Nakamura H."/>
            <person name="Ohtoshi R."/>
            <person name="Tomita M."/>
            <person name="Numata K."/>
            <person name="Arakawa K."/>
        </authorList>
    </citation>
    <scope>NUCLEOTIDE SEQUENCE [LARGE SCALE GENOMIC DNA]</scope>
</reference>
<protein>
    <submittedName>
        <fullName evidence="2">Uncharacterized protein</fullName>
    </submittedName>
</protein>
<feature type="compositionally biased region" description="Basic and acidic residues" evidence="1">
    <location>
        <begin position="158"/>
        <end position="177"/>
    </location>
</feature>
<dbReference type="AlphaFoldDB" id="A0A4C1VSC8"/>
<proteinExistence type="predicted"/>
<dbReference type="Proteomes" id="UP000299102">
    <property type="component" value="Unassembled WGS sequence"/>
</dbReference>
<keyword evidence="3" id="KW-1185">Reference proteome</keyword>
<feature type="region of interest" description="Disordered" evidence="1">
    <location>
        <begin position="155"/>
        <end position="177"/>
    </location>
</feature>
<evidence type="ECO:0000313" key="2">
    <source>
        <dbReference type="EMBL" id="GBP41109.1"/>
    </source>
</evidence>
<sequence>MSVVADAEETSAPAAKCGLRKINYKKIEGDKQTDRHENDPQICTLYSVKTQFRFDLYVTDLRTLRFSKPSTATLWRESGVSCFCFFKNQKKTLSLQATELRPSELQRTVKRVSIYGEPPASGAFDVGADTTTRDRYGFLNDTCLAAGRRAACAASSPRETHRRVEELHSQISALRDD</sequence>
<name>A0A4C1VSC8_EUMVA</name>
<organism evidence="2 3">
    <name type="scientific">Eumeta variegata</name>
    <name type="common">Bagworm moth</name>
    <name type="synonym">Eumeta japonica</name>
    <dbReference type="NCBI Taxonomy" id="151549"/>
    <lineage>
        <taxon>Eukaryota</taxon>
        <taxon>Metazoa</taxon>
        <taxon>Ecdysozoa</taxon>
        <taxon>Arthropoda</taxon>
        <taxon>Hexapoda</taxon>
        <taxon>Insecta</taxon>
        <taxon>Pterygota</taxon>
        <taxon>Neoptera</taxon>
        <taxon>Endopterygota</taxon>
        <taxon>Lepidoptera</taxon>
        <taxon>Glossata</taxon>
        <taxon>Ditrysia</taxon>
        <taxon>Tineoidea</taxon>
        <taxon>Psychidae</taxon>
        <taxon>Oiketicinae</taxon>
        <taxon>Eumeta</taxon>
    </lineage>
</organism>
<accession>A0A4C1VSC8</accession>
<gene>
    <name evidence="2" type="ORF">EVAR_32562_1</name>
</gene>
<dbReference type="EMBL" id="BGZK01000393">
    <property type="protein sequence ID" value="GBP41109.1"/>
    <property type="molecule type" value="Genomic_DNA"/>
</dbReference>
<evidence type="ECO:0000313" key="3">
    <source>
        <dbReference type="Proteomes" id="UP000299102"/>
    </source>
</evidence>
<comment type="caution">
    <text evidence="2">The sequence shown here is derived from an EMBL/GenBank/DDBJ whole genome shotgun (WGS) entry which is preliminary data.</text>
</comment>